<reference evidence="4 5" key="1">
    <citation type="journal article" date="2024" name="Proc. Natl. Acad. Sci. U.S.A.">
        <title>The genetic regulatory architecture and epigenomic basis for age-related changes in rattlesnake venom.</title>
        <authorList>
            <person name="Hogan M.P."/>
            <person name="Holding M.L."/>
            <person name="Nystrom G.S."/>
            <person name="Colston T.J."/>
            <person name="Bartlett D.A."/>
            <person name="Mason A.J."/>
            <person name="Ellsworth S.A."/>
            <person name="Rautsaw R.M."/>
            <person name="Lawrence K.C."/>
            <person name="Strickland J.L."/>
            <person name="He B."/>
            <person name="Fraser P."/>
            <person name="Margres M.J."/>
            <person name="Gilbert D.M."/>
            <person name="Gibbs H.L."/>
            <person name="Parkinson C.L."/>
            <person name="Rokyta D.R."/>
        </authorList>
    </citation>
    <scope>NUCLEOTIDE SEQUENCE [LARGE SCALE GENOMIC DNA]</scope>
    <source>
        <strain evidence="4">DRR0105</strain>
    </source>
</reference>
<feature type="domain" description="Ig-like" evidence="3">
    <location>
        <begin position="188"/>
        <end position="336"/>
    </location>
</feature>
<organism evidence="4 5">
    <name type="scientific">Crotalus adamanteus</name>
    <name type="common">Eastern diamondback rattlesnake</name>
    <dbReference type="NCBI Taxonomy" id="8729"/>
    <lineage>
        <taxon>Eukaryota</taxon>
        <taxon>Metazoa</taxon>
        <taxon>Chordata</taxon>
        <taxon>Craniata</taxon>
        <taxon>Vertebrata</taxon>
        <taxon>Euteleostomi</taxon>
        <taxon>Lepidosauria</taxon>
        <taxon>Squamata</taxon>
        <taxon>Bifurcata</taxon>
        <taxon>Unidentata</taxon>
        <taxon>Episquamata</taxon>
        <taxon>Toxicofera</taxon>
        <taxon>Serpentes</taxon>
        <taxon>Colubroidea</taxon>
        <taxon>Viperidae</taxon>
        <taxon>Crotalinae</taxon>
        <taxon>Crotalus</taxon>
    </lineage>
</organism>
<feature type="compositionally biased region" description="Basic and acidic residues" evidence="1">
    <location>
        <begin position="18"/>
        <end position="38"/>
    </location>
</feature>
<sequence>MKYNWIQKKRKKKREKGGRKEGRKGREGGKKEKKERKEGRKSKGRKGGKEERKAELPLSSFAQVAFESRAKKMRNGDMFCLAVRIPCCLLTLLWLREAAGATFFYQYKTENVTQICNKSLGENNATWWFGQHKSSLQIFEQRCCNQNKSQKCKRENCHNKLHLGDFSSGGIFACRSLMGHPIPENQTPIFTSKNNCTNFNFFIIAIINSTAEQSSENIRGKSEENVSIEQKGNFTLSCEFELTTDTTTFAVYWFKETEPSSCLFSASNEDLHNLVSFSYDVNCCIDEAFRGRRINSSKTSGAQGEKQTHTVTISNSTGADSASYICVVAAYNRKYTWTIERRTSVSVREASPRSSKLELKITLAAIAAVTLLMGGIILFLCCKKKAKGKPLEGQQRDQTTDATEDCSPYAVSSRSDLAGPETVYSLATSPGEAPSAASSFPQSRQQGENVQALYSKVWKDKNGPSLASESSIGRA</sequence>
<feature type="compositionally biased region" description="Basic residues" evidence="1">
    <location>
        <begin position="7"/>
        <end position="17"/>
    </location>
</feature>
<dbReference type="SMART" id="SM00409">
    <property type="entry name" value="IG"/>
    <property type="match status" value="1"/>
</dbReference>
<keyword evidence="5" id="KW-1185">Reference proteome</keyword>
<dbReference type="InterPro" id="IPR007110">
    <property type="entry name" value="Ig-like_dom"/>
</dbReference>
<evidence type="ECO:0000256" key="1">
    <source>
        <dbReference type="SAM" id="MobiDB-lite"/>
    </source>
</evidence>
<feature type="compositionally biased region" description="Polar residues" evidence="1">
    <location>
        <begin position="436"/>
        <end position="448"/>
    </location>
</feature>
<dbReference type="InterPro" id="IPR013783">
    <property type="entry name" value="Ig-like_fold"/>
</dbReference>
<keyword evidence="2" id="KW-0472">Membrane</keyword>
<evidence type="ECO:0000313" key="4">
    <source>
        <dbReference type="EMBL" id="KAK9393839.1"/>
    </source>
</evidence>
<name>A0AAW1AVN0_CROAD</name>
<proteinExistence type="predicted"/>
<feature type="region of interest" description="Disordered" evidence="1">
    <location>
        <begin position="390"/>
        <end position="448"/>
    </location>
</feature>
<dbReference type="Proteomes" id="UP001474421">
    <property type="component" value="Unassembled WGS sequence"/>
</dbReference>
<dbReference type="InterPro" id="IPR036179">
    <property type="entry name" value="Ig-like_dom_sf"/>
</dbReference>
<dbReference type="EMBL" id="JAOTOJ010000012">
    <property type="protein sequence ID" value="KAK9393839.1"/>
    <property type="molecule type" value="Genomic_DNA"/>
</dbReference>
<dbReference type="PROSITE" id="PS50835">
    <property type="entry name" value="IG_LIKE"/>
    <property type="match status" value="1"/>
</dbReference>
<evidence type="ECO:0000256" key="2">
    <source>
        <dbReference type="SAM" id="Phobius"/>
    </source>
</evidence>
<protein>
    <recommendedName>
        <fullName evidence="3">Ig-like domain-containing protein</fullName>
    </recommendedName>
</protein>
<evidence type="ECO:0000313" key="5">
    <source>
        <dbReference type="Proteomes" id="UP001474421"/>
    </source>
</evidence>
<comment type="caution">
    <text evidence="4">The sequence shown here is derived from an EMBL/GenBank/DDBJ whole genome shotgun (WGS) entry which is preliminary data.</text>
</comment>
<keyword evidence="2" id="KW-0812">Transmembrane</keyword>
<keyword evidence="2" id="KW-1133">Transmembrane helix</keyword>
<dbReference type="Pfam" id="PF07686">
    <property type="entry name" value="V-set"/>
    <property type="match status" value="1"/>
</dbReference>
<evidence type="ECO:0000259" key="3">
    <source>
        <dbReference type="PROSITE" id="PS50835"/>
    </source>
</evidence>
<gene>
    <name evidence="4" type="ORF">NXF25_015502</name>
</gene>
<dbReference type="AlphaFoldDB" id="A0AAW1AVN0"/>
<feature type="transmembrane region" description="Helical" evidence="2">
    <location>
        <begin position="361"/>
        <end position="381"/>
    </location>
</feature>
<dbReference type="InterPro" id="IPR013106">
    <property type="entry name" value="Ig_V-set"/>
</dbReference>
<dbReference type="SUPFAM" id="SSF48726">
    <property type="entry name" value="Immunoglobulin"/>
    <property type="match status" value="1"/>
</dbReference>
<accession>A0AAW1AVN0</accession>
<dbReference type="Gene3D" id="2.60.40.10">
    <property type="entry name" value="Immunoglobulins"/>
    <property type="match status" value="1"/>
</dbReference>
<feature type="region of interest" description="Disordered" evidence="1">
    <location>
        <begin position="1"/>
        <end position="54"/>
    </location>
</feature>
<dbReference type="InterPro" id="IPR003599">
    <property type="entry name" value="Ig_sub"/>
</dbReference>
<feature type="transmembrane region" description="Helical" evidence="2">
    <location>
        <begin position="78"/>
        <end position="95"/>
    </location>
</feature>